<dbReference type="Proteomes" id="UP000321617">
    <property type="component" value="Unassembled WGS sequence"/>
</dbReference>
<dbReference type="AlphaFoldDB" id="A0A562V2K2"/>
<proteinExistence type="predicted"/>
<comment type="subcellular location">
    <subcellularLocation>
        <location evidence="1">Membrane</location>
        <topology evidence="1">Multi-pass membrane protein</topology>
    </subcellularLocation>
</comment>
<evidence type="ECO:0000256" key="1">
    <source>
        <dbReference type="ARBA" id="ARBA00004141"/>
    </source>
</evidence>
<dbReference type="Pfam" id="PF07291">
    <property type="entry name" value="MauE"/>
    <property type="match status" value="1"/>
</dbReference>
<evidence type="ECO:0000256" key="5">
    <source>
        <dbReference type="SAM" id="Phobius"/>
    </source>
</evidence>
<accession>A0A562V2K2</accession>
<evidence type="ECO:0000313" key="7">
    <source>
        <dbReference type="EMBL" id="TWJ12104.1"/>
    </source>
</evidence>
<organism evidence="7 8">
    <name type="scientific">Stackebrandtia albiflava</name>
    <dbReference type="NCBI Taxonomy" id="406432"/>
    <lineage>
        <taxon>Bacteria</taxon>
        <taxon>Bacillati</taxon>
        <taxon>Actinomycetota</taxon>
        <taxon>Actinomycetes</taxon>
        <taxon>Glycomycetales</taxon>
        <taxon>Glycomycetaceae</taxon>
        <taxon>Stackebrandtia</taxon>
    </lineage>
</organism>
<keyword evidence="8" id="KW-1185">Reference proteome</keyword>
<evidence type="ECO:0000313" key="8">
    <source>
        <dbReference type="Proteomes" id="UP000321617"/>
    </source>
</evidence>
<keyword evidence="4 5" id="KW-0472">Membrane</keyword>
<reference evidence="7 8" key="1">
    <citation type="journal article" date="2013" name="Stand. Genomic Sci.">
        <title>Genomic Encyclopedia of Type Strains, Phase I: The one thousand microbial genomes (KMG-I) project.</title>
        <authorList>
            <person name="Kyrpides N.C."/>
            <person name="Woyke T."/>
            <person name="Eisen J.A."/>
            <person name="Garrity G."/>
            <person name="Lilburn T.G."/>
            <person name="Beck B.J."/>
            <person name="Whitman W.B."/>
            <person name="Hugenholtz P."/>
            <person name="Klenk H.P."/>
        </authorList>
    </citation>
    <scope>NUCLEOTIDE SEQUENCE [LARGE SCALE GENOMIC DNA]</scope>
    <source>
        <strain evidence="7 8">DSM 45044</strain>
    </source>
</reference>
<protein>
    <submittedName>
        <fullName evidence="7">Methylamine utilization protein MauE</fullName>
    </submittedName>
</protein>
<sequence length="187" mass="19243">MRLIYLDVACRCALIVVFAVSAFTKSYGSESFARFVRSVRDMGVLPERVAARPVALAVVSAEVAIPLLLVVPSAATGSAGFVLAAGLLLGFTVAIVLSVRRGNQTPCRCFGHSTVPLGVRHVWRNGALILVAASGAVAAMTGAGTTEPGVTAVAVVAGLVVGGLVTVFDDLAELVSPSAPRRKETLR</sequence>
<dbReference type="GO" id="GO:0016020">
    <property type="term" value="C:membrane"/>
    <property type="evidence" value="ECO:0007669"/>
    <property type="project" value="UniProtKB-SubCell"/>
</dbReference>
<gene>
    <name evidence="7" type="ORF">LX16_2852</name>
</gene>
<evidence type="ECO:0000259" key="6">
    <source>
        <dbReference type="Pfam" id="PF07291"/>
    </source>
</evidence>
<feature type="transmembrane region" description="Helical" evidence="5">
    <location>
        <begin position="77"/>
        <end position="99"/>
    </location>
</feature>
<evidence type="ECO:0000256" key="3">
    <source>
        <dbReference type="ARBA" id="ARBA00022989"/>
    </source>
</evidence>
<dbReference type="UniPathway" id="UPA00895"/>
<evidence type="ECO:0000256" key="4">
    <source>
        <dbReference type="ARBA" id="ARBA00023136"/>
    </source>
</evidence>
<name>A0A562V2K2_9ACTN</name>
<feature type="transmembrane region" description="Helical" evidence="5">
    <location>
        <begin position="150"/>
        <end position="172"/>
    </location>
</feature>
<feature type="transmembrane region" description="Helical" evidence="5">
    <location>
        <begin position="49"/>
        <end position="71"/>
    </location>
</feature>
<comment type="caution">
    <text evidence="7">The sequence shown here is derived from an EMBL/GenBank/DDBJ whole genome shotgun (WGS) entry which is preliminary data.</text>
</comment>
<keyword evidence="3 5" id="KW-1133">Transmembrane helix</keyword>
<dbReference type="EMBL" id="VLLL01000006">
    <property type="protein sequence ID" value="TWJ12104.1"/>
    <property type="molecule type" value="Genomic_DNA"/>
</dbReference>
<feature type="domain" description="Methylamine utilisation protein MauE" evidence="6">
    <location>
        <begin position="6"/>
        <end position="136"/>
    </location>
</feature>
<evidence type="ECO:0000256" key="2">
    <source>
        <dbReference type="ARBA" id="ARBA00022692"/>
    </source>
</evidence>
<keyword evidence="2 5" id="KW-0812">Transmembrane</keyword>
<feature type="transmembrane region" description="Helical" evidence="5">
    <location>
        <begin position="126"/>
        <end position="144"/>
    </location>
</feature>
<dbReference type="InterPro" id="IPR009908">
    <property type="entry name" value="Methylamine_util_MauE"/>
</dbReference>
<dbReference type="GO" id="GO:0030416">
    <property type="term" value="P:methylamine metabolic process"/>
    <property type="evidence" value="ECO:0007669"/>
    <property type="project" value="InterPro"/>
</dbReference>